<dbReference type="Proteomes" id="UP001305779">
    <property type="component" value="Unassembled WGS sequence"/>
</dbReference>
<feature type="compositionally biased region" description="Acidic residues" evidence="1">
    <location>
        <begin position="50"/>
        <end position="61"/>
    </location>
</feature>
<feature type="compositionally biased region" description="Basic and acidic residues" evidence="1">
    <location>
        <begin position="150"/>
        <end position="169"/>
    </location>
</feature>
<feature type="region of interest" description="Disordered" evidence="1">
    <location>
        <begin position="33"/>
        <end position="103"/>
    </location>
</feature>
<dbReference type="EMBL" id="JAXOVC010000001">
    <property type="protein sequence ID" value="KAK4507326.1"/>
    <property type="molecule type" value="Genomic_DNA"/>
</dbReference>
<feature type="compositionally biased region" description="Basic and acidic residues" evidence="1">
    <location>
        <begin position="183"/>
        <end position="208"/>
    </location>
</feature>
<feature type="region of interest" description="Disordered" evidence="1">
    <location>
        <begin position="116"/>
        <end position="213"/>
    </location>
</feature>
<name>A0ABR0F1S8_ZASCE</name>
<keyword evidence="3" id="KW-1185">Reference proteome</keyword>
<evidence type="ECO:0000313" key="3">
    <source>
        <dbReference type="Proteomes" id="UP001305779"/>
    </source>
</evidence>
<evidence type="ECO:0000313" key="2">
    <source>
        <dbReference type="EMBL" id="KAK4507326.1"/>
    </source>
</evidence>
<evidence type="ECO:0000256" key="1">
    <source>
        <dbReference type="SAM" id="MobiDB-lite"/>
    </source>
</evidence>
<feature type="compositionally biased region" description="Basic and acidic residues" evidence="1">
    <location>
        <begin position="33"/>
        <end position="49"/>
    </location>
</feature>
<comment type="caution">
    <text evidence="2">The sequence shown here is derived from an EMBL/GenBank/DDBJ whole genome shotgun (WGS) entry which is preliminary data.</text>
</comment>
<gene>
    <name evidence="2" type="ORF">PRZ48_001061</name>
</gene>
<organism evidence="2 3">
    <name type="scientific">Zasmidium cellare</name>
    <name type="common">Wine cellar mold</name>
    <name type="synonym">Racodium cellare</name>
    <dbReference type="NCBI Taxonomy" id="395010"/>
    <lineage>
        <taxon>Eukaryota</taxon>
        <taxon>Fungi</taxon>
        <taxon>Dikarya</taxon>
        <taxon>Ascomycota</taxon>
        <taxon>Pezizomycotina</taxon>
        <taxon>Dothideomycetes</taxon>
        <taxon>Dothideomycetidae</taxon>
        <taxon>Mycosphaerellales</taxon>
        <taxon>Mycosphaerellaceae</taxon>
        <taxon>Zasmidium</taxon>
    </lineage>
</organism>
<proteinExistence type="predicted"/>
<protein>
    <submittedName>
        <fullName evidence="2">Uncharacterized protein</fullName>
    </submittedName>
</protein>
<sequence>MPYITPPPSKRRSRGVFHKRRQPIYYEDVYGVEKNEEERFDRNPDRCETESESESDYETDESPIRTKVSQRLPPRLKRKREVRDTGDEQETSEGLFVSEDEGDTVRYKIAPNVNSKRSIPVPRMTPKKFGIFGSRTYRKEAEKTTVPNDDQPRPEEQSSKKAEPREQRGRIKRPASRQLLKKQLADLDKSKKEARKAELAQQKAAKEAKKARKVKVKTMTIKGGSKKLKQANGFFRSLSVYIDNDEIDFDEYERFDD</sequence>
<accession>A0ABR0F1S8</accession>
<reference evidence="2 3" key="1">
    <citation type="journal article" date="2023" name="G3 (Bethesda)">
        <title>A chromosome-level genome assembly of Zasmidium syzygii isolated from banana leaves.</title>
        <authorList>
            <person name="van Westerhoven A.C."/>
            <person name="Mehrabi R."/>
            <person name="Talebi R."/>
            <person name="Steentjes M.B.F."/>
            <person name="Corcolon B."/>
            <person name="Chong P.A."/>
            <person name="Kema G.H.J."/>
            <person name="Seidl M.F."/>
        </authorList>
    </citation>
    <scope>NUCLEOTIDE SEQUENCE [LARGE SCALE GENOMIC DNA]</scope>
    <source>
        <strain evidence="2 3">P124</strain>
    </source>
</reference>